<sequence length="114" mass="12611">MGLSCVDDGQDGCRINVLAFGEDTQGERVITILGTPAATLVRDTCRKTPGKILMTHLYHYVFRRTTTRVSDASQHSLDFLLENCEGNEQIKSGFVHSLPNNAVLLLFFRVVVNG</sequence>
<keyword evidence="2" id="KW-1185">Reference proteome</keyword>
<dbReference type="AlphaFoldDB" id="A0A5B7E1V2"/>
<accession>A0A5B7E1V2</accession>
<name>A0A5B7E1V2_PORTR</name>
<reference evidence="1 2" key="1">
    <citation type="submission" date="2019-05" db="EMBL/GenBank/DDBJ databases">
        <title>Another draft genome of Portunus trituberculatus and its Hox gene families provides insights of decapod evolution.</title>
        <authorList>
            <person name="Jeong J.-H."/>
            <person name="Song I."/>
            <person name="Kim S."/>
            <person name="Choi T."/>
            <person name="Kim D."/>
            <person name="Ryu S."/>
            <person name="Kim W."/>
        </authorList>
    </citation>
    <scope>NUCLEOTIDE SEQUENCE [LARGE SCALE GENOMIC DNA]</scope>
    <source>
        <tissue evidence="1">Muscle</tissue>
    </source>
</reference>
<gene>
    <name evidence="1" type="ORF">E2C01_020495</name>
</gene>
<comment type="caution">
    <text evidence="1">The sequence shown here is derived from an EMBL/GenBank/DDBJ whole genome shotgun (WGS) entry which is preliminary data.</text>
</comment>
<organism evidence="1 2">
    <name type="scientific">Portunus trituberculatus</name>
    <name type="common">Swimming crab</name>
    <name type="synonym">Neptunus trituberculatus</name>
    <dbReference type="NCBI Taxonomy" id="210409"/>
    <lineage>
        <taxon>Eukaryota</taxon>
        <taxon>Metazoa</taxon>
        <taxon>Ecdysozoa</taxon>
        <taxon>Arthropoda</taxon>
        <taxon>Crustacea</taxon>
        <taxon>Multicrustacea</taxon>
        <taxon>Malacostraca</taxon>
        <taxon>Eumalacostraca</taxon>
        <taxon>Eucarida</taxon>
        <taxon>Decapoda</taxon>
        <taxon>Pleocyemata</taxon>
        <taxon>Brachyura</taxon>
        <taxon>Eubrachyura</taxon>
        <taxon>Portunoidea</taxon>
        <taxon>Portunidae</taxon>
        <taxon>Portuninae</taxon>
        <taxon>Portunus</taxon>
    </lineage>
</organism>
<dbReference type="Proteomes" id="UP000324222">
    <property type="component" value="Unassembled WGS sequence"/>
</dbReference>
<dbReference type="EMBL" id="VSRR010001727">
    <property type="protein sequence ID" value="MPC27327.1"/>
    <property type="molecule type" value="Genomic_DNA"/>
</dbReference>
<proteinExistence type="predicted"/>
<evidence type="ECO:0000313" key="2">
    <source>
        <dbReference type="Proteomes" id="UP000324222"/>
    </source>
</evidence>
<evidence type="ECO:0000313" key="1">
    <source>
        <dbReference type="EMBL" id="MPC27327.1"/>
    </source>
</evidence>
<protein>
    <submittedName>
        <fullName evidence="1">Uncharacterized protein</fullName>
    </submittedName>
</protein>